<comment type="caution">
    <text evidence="1">The sequence shown here is derived from an EMBL/GenBank/DDBJ whole genome shotgun (WGS) entry which is preliminary data.</text>
</comment>
<proteinExistence type="predicted"/>
<evidence type="ECO:0000313" key="2">
    <source>
        <dbReference type="Proteomes" id="UP001140513"/>
    </source>
</evidence>
<dbReference type="Proteomes" id="UP001140513">
    <property type="component" value="Unassembled WGS sequence"/>
</dbReference>
<accession>A0A9W9C5C1</accession>
<dbReference type="OrthoDB" id="3790548at2759"/>
<dbReference type="AlphaFoldDB" id="A0A9W9C5C1"/>
<gene>
    <name evidence="1" type="ORF">N0V89_010254</name>
</gene>
<keyword evidence="2" id="KW-1185">Reference proteome</keyword>
<dbReference type="EMBL" id="JAPEUX010000008">
    <property type="protein sequence ID" value="KAJ4346325.1"/>
    <property type="molecule type" value="Genomic_DNA"/>
</dbReference>
<reference evidence="1" key="1">
    <citation type="submission" date="2022-10" db="EMBL/GenBank/DDBJ databases">
        <title>Tapping the CABI collections for fungal endophytes: first genome assemblies for Collariella, Neodidymelliopsis, Ascochyta clinopodiicola, Didymella pomorum, Didymosphaeria variabile, Neocosmospora piperis and Neocucurbitaria cava.</title>
        <authorList>
            <person name="Hill R."/>
        </authorList>
    </citation>
    <scope>NUCLEOTIDE SEQUENCE</scope>
    <source>
        <strain evidence="1">IMI 356815</strain>
    </source>
</reference>
<organism evidence="1 2">
    <name type="scientific">Didymosphaeria variabile</name>
    <dbReference type="NCBI Taxonomy" id="1932322"/>
    <lineage>
        <taxon>Eukaryota</taxon>
        <taxon>Fungi</taxon>
        <taxon>Dikarya</taxon>
        <taxon>Ascomycota</taxon>
        <taxon>Pezizomycotina</taxon>
        <taxon>Dothideomycetes</taxon>
        <taxon>Pleosporomycetidae</taxon>
        <taxon>Pleosporales</taxon>
        <taxon>Massarineae</taxon>
        <taxon>Didymosphaeriaceae</taxon>
        <taxon>Didymosphaeria</taxon>
    </lineage>
</organism>
<dbReference type="RefSeq" id="XP_056066125.1">
    <property type="nucleotide sequence ID" value="XM_056218998.1"/>
</dbReference>
<name>A0A9W9C5C1_9PLEO</name>
<sequence length="405" mass="46190">METLQGSLDSILQRHFWIVPARTNRHDQRYKRSYQSWKDKHGDREPVILAPKTSRAEWTSEVHMGATAFARSIEQRATDLNKHRGRTSRTPQEKLFSDDVFGLPLDILGPYSSHDSPLKPAMQRTSYWTGSPQKSQDPRRTYYRAIRALLACEQTEPLCYLAECASTRIKAAADVQVDILCSSRRSNIGWLSMIDEMLELALSLVMLKSFSESLPLAAAHETWVPFVFALSDATHSNTTTAEKLQSMSYDRGDIRTMEKGVDDVLNRCHRILVVTQVLVSACGMPPVNWVQCFADAFLHFVGFECWNREREGQSYLGCNLNVRKDGAWLQKMSRSAAKPEGEVTEMKQNKSKDPLLLREPRRDADLEIHADAEESDVLEELDILEAQEIAYGLKRSTKYHKTHLK</sequence>
<evidence type="ECO:0000313" key="1">
    <source>
        <dbReference type="EMBL" id="KAJ4346325.1"/>
    </source>
</evidence>
<dbReference type="GeneID" id="80913784"/>
<protein>
    <submittedName>
        <fullName evidence="1">Uncharacterized protein</fullName>
    </submittedName>
</protein>